<evidence type="ECO:0000313" key="10">
    <source>
        <dbReference type="EMBL" id="NEX77463.1"/>
    </source>
</evidence>
<comment type="PTM">
    <text evidence="6">Binds 1 heme c group covalently per subunit.</text>
</comment>
<feature type="binding site" description="covalent" evidence="6">
    <location>
        <position position="51"/>
    </location>
    <ligand>
        <name>heme c</name>
        <dbReference type="ChEBI" id="CHEBI:61717"/>
    </ligand>
</feature>
<dbReference type="PANTHER" id="PTHR37823:SF4">
    <property type="entry name" value="MENAQUINOL-CYTOCHROME C REDUCTASE CYTOCHROME B_C SUBUNIT"/>
    <property type="match status" value="1"/>
</dbReference>
<evidence type="ECO:0000256" key="5">
    <source>
        <dbReference type="ARBA" id="ARBA00023004"/>
    </source>
</evidence>
<dbReference type="InterPro" id="IPR054782">
    <property type="entry name" value="Cytochro_C551"/>
</dbReference>
<feature type="binding site" description="axial binding residue" evidence="7">
    <location>
        <position position="90"/>
    </location>
    <ligand>
        <name>heme c</name>
        <dbReference type="ChEBI" id="CHEBI:61717"/>
    </ligand>
    <ligandPart>
        <name>Fe</name>
        <dbReference type="ChEBI" id="CHEBI:18248"/>
    </ligandPart>
</feature>
<protein>
    <submittedName>
        <fullName evidence="10">Cytochrome c</fullName>
    </submittedName>
</protein>
<reference evidence="10" key="1">
    <citation type="submission" date="2020-02" db="EMBL/GenBank/DDBJ databases">
        <title>Bacillus sedimentmangrovi sp. nov., isolated from sediment of the mangrove ecosystem.</title>
        <authorList>
            <person name="Liu G."/>
        </authorList>
    </citation>
    <scope>NUCLEOTIDE SEQUENCE [LARGE SCALE GENOMIC DNA]</scope>
    <source>
        <strain evidence="10">SgZ-7</strain>
    </source>
</reference>
<dbReference type="GO" id="GO:0005506">
    <property type="term" value="F:iron ion binding"/>
    <property type="evidence" value="ECO:0007669"/>
    <property type="project" value="InterPro"/>
</dbReference>
<evidence type="ECO:0000256" key="4">
    <source>
        <dbReference type="ARBA" id="ARBA00022982"/>
    </source>
</evidence>
<dbReference type="PIRSF" id="PIRSF000025">
    <property type="entry name" value="Cytc_Bsub_c550"/>
    <property type="match status" value="1"/>
</dbReference>
<evidence type="ECO:0000259" key="9">
    <source>
        <dbReference type="PROSITE" id="PS51007"/>
    </source>
</evidence>
<dbReference type="AlphaFoldDB" id="A0A6B3TKP6"/>
<feature type="binding site" description="covalent" evidence="6">
    <location>
        <position position="54"/>
    </location>
    <ligand>
        <name>heme c</name>
        <dbReference type="ChEBI" id="CHEBI:61717"/>
    </ligand>
</feature>
<gene>
    <name evidence="10" type="ORF">G4Z05_00920</name>
</gene>
<feature type="signal peptide" evidence="8">
    <location>
        <begin position="1"/>
        <end position="19"/>
    </location>
</feature>
<keyword evidence="5 7" id="KW-0408">Iron</keyword>
<evidence type="ECO:0000256" key="1">
    <source>
        <dbReference type="ARBA" id="ARBA00022448"/>
    </source>
</evidence>
<dbReference type="NCBIfam" id="NF045774">
    <property type="entry name" value="cytochro_C551"/>
    <property type="match status" value="1"/>
</dbReference>
<dbReference type="PROSITE" id="PS51007">
    <property type="entry name" value="CYTC"/>
    <property type="match status" value="1"/>
</dbReference>
<dbReference type="PROSITE" id="PS51257">
    <property type="entry name" value="PROKAR_LIPOPROTEIN"/>
    <property type="match status" value="1"/>
</dbReference>
<keyword evidence="2 6" id="KW-0349">Heme</keyword>
<dbReference type="InterPro" id="IPR051811">
    <property type="entry name" value="Cytochrome_c550/c551-like"/>
</dbReference>
<evidence type="ECO:0000256" key="6">
    <source>
        <dbReference type="PIRSR" id="PIRSR000025-1"/>
    </source>
</evidence>
<dbReference type="Pfam" id="PF13442">
    <property type="entry name" value="Cytochrome_CBB3"/>
    <property type="match status" value="1"/>
</dbReference>
<dbReference type="InterPro" id="IPR012218">
    <property type="entry name" value="Cyt_c_BACSU-c550-type"/>
</dbReference>
<dbReference type="Proteomes" id="UP000481621">
    <property type="component" value="Unassembled WGS sequence"/>
</dbReference>
<dbReference type="RefSeq" id="WP_163250034.1">
    <property type="nucleotide sequence ID" value="NZ_JAAIUV010000001.1"/>
</dbReference>
<keyword evidence="1" id="KW-0813">Transport</keyword>
<dbReference type="InterPro" id="IPR009056">
    <property type="entry name" value="Cyt_c-like_dom"/>
</dbReference>
<keyword evidence="3 7" id="KW-0479">Metal-binding</keyword>
<sequence>MKKKWLTFLLGTTLTMGLAACGGGDDNGNGNGGGDETASASEGAKIYDQKCSSCHGGDLTGGMGPDLTKVGSKYSKDEILGIIENGKGAMPPNVVTGDDAEQVADWLSAKK</sequence>
<dbReference type="GO" id="GO:0016020">
    <property type="term" value="C:membrane"/>
    <property type="evidence" value="ECO:0007669"/>
    <property type="project" value="InterPro"/>
</dbReference>
<accession>A0A6B3TKP6</accession>
<keyword evidence="4" id="KW-0249">Electron transport</keyword>
<dbReference type="GO" id="GO:0009055">
    <property type="term" value="F:electron transfer activity"/>
    <property type="evidence" value="ECO:0007669"/>
    <property type="project" value="InterPro"/>
</dbReference>
<feature type="chain" id="PRO_5025599138" evidence="8">
    <location>
        <begin position="20"/>
        <end position="111"/>
    </location>
</feature>
<keyword evidence="8" id="KW-0732">Signal</keyword>
<evidence type="ECO:0000256" key="8">
    <source>
        <dbReference type="SAM" id="SignalP"/>
    </source>
</evidence>
<name>A0A6B3TKP6_9BACI</name>
<evidence type="ECO:0000256" key="3">
    <source>
        <dbReference type="ARBA" id="ARBA00022723"/>
    </source>
</evidence>
<dbReference type="Gene3D" id="1.10.760.10">
    <property type="entry name" value="Cytochrome c-like domain"/>
    <property type="match status" value="1"/>
</dbReference>
<dbReference type="SUPFAM" id="SSF46626">
    <property type="entry name" value="Cytochrome c"/>
    <property type="match status" value="1"/>
</dbReference>
<comment type="caution">
    <text evidence="10">The sequence shown here is derived from an EMBL/GenBank/DDBJ whole genome shotgun (WGS) entry which is preliminary data.</text>
</comment>
<feature type="domain" description="Cytochrome c" evidence="9">
    <location>
        <begin position="38"/>
        <end position="111"/>
    </location>
</feature>
<feature type="binding site" description="axial binding residue" evidence="7">
    <location>
        <position position="55"/>
    </location>
    <ligand>
        <name>heme c</name>
        <dbReference type="ChEBI" id="CHEBI:61717"/>
    </ligand>
    <ligandPart>
        <name>Fe</name>
        <dbReference type="ChEBI" id="CHEBI:18248"/>
    </ligandPart>
</feature>
<evidence type="ECO:0000256" key="2">
    <source>
        <dbReference type="ARBA" id="ARBA00022617"/>
    </source>
</evidence>
<dbReference type="EMBL" id="JAAIUV010000001">
    <property type="protein sequence ID" value="NEX77463.1"/>
    <property type="molecule type" value="Genomic_DNA"/>
</dbReference>
<dbReference type="GO" id="GO:0020037">
    <property type="term" value="F:heme binding"/>
    <property type="evidence" value="ECO:0007669"/>
    <property type="project" value="InterPro"/>
</dbReference>
<proteinExistence type="predicted"/>
<organism evidence="10 11">
    <name type="scientific">Neobacillus thermocopriae</name>
    <dbReference type="NCBI Taxonomy" id="1215031"/>
    <lineage>
        <taxon>Bacteria</taxon>
        <taxon>Bacillati</taxon>
        <taxon>Bacillota</taxon>
        <taxon>Bacilli</taxon>
        <taxon>Bacillales</taxon>
        <taxon>Bacillaceae</taxon>
        <taxon>Neobacillus</taxon>
    </lineage>
</organism>
<evidence type="ECO:0000313" key="11">
    <source>
        <dbReference type="Proteomes" id="UP000481621"/>
    </source>
</evidence>
<keyword evidence="11" id="KW-1185">Reference proteome</keyword>
<dbReference type="PANTHER" id="PTHR37823">
    <property type="entry name" value="CYTOCHROME C-553-LIKE"/>
    <property type="match status" value="1"/>
</dbReference>
<evidence type="ECO:0000256" key="7">
    <source>
        <dbReference type="PIRSR" id="PIRSR000025-2"/>
    </source>
</evidence>
<dbReference type="InterPro" id="IPR036909">
    <property type="entry name" value="Cyt_c-like_dom_sf"/>
</dbReference>